<evidence type="ECO:0000256" key="1">
    <source>
        <dbReference type="SAM" id="MobiDB-lite"/>
    </source>
</evidence>
<dbReference type="OrthoDB" id="3910171at2759"/>
<feature type="region of interest" description="Disordered" evidence="1">
    <location>
        <begin position="84"/>
        <end position="106"/>
    </location>
</feature>
<proteinExistence type="predicted"/>
<name>A0A194WDB9_CYTMA</name>
<evidence type="ECO:0000313" key="3">
    <source>
        <dbReference type="Proteomes" id="UP000078559"/>
    </source>
</evidence>
<protein>
    <submittedName>
        <fullName evidence="2">Uncharacterized protein</fullName>
    </submittedName>
</protein>
<keyword evidence="3" id="KW-1185">Reference proteome</keyword>
<feature type="region of interest" description="Disordered" evidence="1">
    <location>
        <begin position="206"/>
        <end position="228"/>
    </location>
</feature>
<feature type="compositionally biased region" description="Low complexity" evidence="1">
    <location>
        <begin position="139"/>
        <end position="155"/>
    </location>
</feature>
<feature type="region of interest" description="Disordered" evidence="1">
    <location>
        <begin position="132"/>
        <end position="160"/>
    </location>
</feature>
<reference evidence="2" key="1">
    <citation type="submission" date="2014-12" db="EMBL/GenBank/DDBJ databases">
        <title>Genome Sequence of Valsa Canker Pathogens Uncovers a Specific Adaption of Colonization on Woody Bark.</title>
        <authorList>
            <person name="Yin Z."/>
            <person name="Liu H."/>
            <person name="Gao X."/>
            <person name="Li Z."/>
            <person name="Song N."/>
            <person name="Ke X."/>
            <person name="Dai Q."/>
            <person name="Wu Y."/>
            <person name="Sun Y."/>
            <person name="Xu J.-R."/>
            <person name="Kang Z.K."/>
            <person name="Wang L."/>
            <person name="Huang L."/>
        </authorList>
    </citation>
    <scope>NUCLEOTIDE SEQUENCE [LARGE SCALE GENOMIC DNA]</scope>
    <source>
        <strain evidence="2">03-8</strain>
    </source>
</reference>
<accession>A0A194WDB9</accession>
<sequence>MFDDFTFGTPSEAETAGRFEDGQVCPQDEPSPASLSQPESRRRPHIPCAALDITSDHTIGCEHESPPDKEKTATIDTITNRLSDSHLRIDDDRLPPPLSRNSSPICSSSSSYFSPTALRLEVDYRYRKSSLYTGSRHGSSLSMSPAISSSSASPSQEDCVKHSLHPNQHVRRLRRQMSSKFNNDTQNTRAIKTLVEEMVSTGTQCNVYAPPLPSSSPLEADDTNRMDCESELSLEVDENPGDNSQERYQSPYIDQFLSLRRASGTAGVRKNAFPLLHRSSTDTALRCQHLVRNKPRMRKRPNLKR</sequence>
<evidence type="ECO:0000313" key="2">
    <source>
        <dbReference type="EMBL" id="KUI74113.1"/>
    </source>
</evidence>
<gene>
    <name evidence="2" type="ORF">VM1G_09906</name>
</gene>
<dbReference type="EMBL" id="CM003109">
    <property type="protein sequence ID" value="KUI74113.1"/>
    <property type="molecule type" value="Genomic_DNA"/>
</dbReference>
<dbReference type="Proteomes" id="UP000078559">
    <property type="component" value="Chromosome 12"/>
</dbReference>
<feature type="region of interest" description="Disordered" evidence="1">
    <location>
        <begin position="1"/>
        <end position="42"/>
    </location>
</feature>
<feature type="compositionally biased region" description="Basic and acidic residues" evidence="1">
    <location>
        <begin position="84"/>
        <end position="94"/>
    </location>
</feature>
<dbReference type="AlphaFoldDB" id="A0A194WDB9"/>
<organism evidence="2 3">
    <name type="scientific">Cytospora mali</name>
    <name type="common">Apple Valsa canker fungus</name>
    <name type="synonym">Valsa mali</name>
    <dbReference type="NCBI Taxonomy" id="578113"/>
    <lineage>
        <taxon>Eukaryota</taxon>
        <taxon>Fungi</taxon>
        <taxon>Dikarya</taxon>
        <taxon>Ascomycota</taxon>
        <taxon>Pezizomycotina</taxon>
        <taxon>Sordariomycetes</taxon>
        <taxon>Sordariomycetidae</taxon>
        <taxon>Diaporthales</taxon>
        <taxon>Cytosporaceae</taxon>
        <taxon>Cytospora</taxon>
    </lineage>
</organism>